<accession>A0A0A8YKS9</accession>
<proteinExistence type="predicted"/>
<dbReference type="EMBL" id="GBRH01270969">
    <property type="protein sequence ID" value="JAD26926.1"/>
    <property type="molecule type" value="Transcribed_RNA"/>
</dbReference>
<organism evidence="1">
    <name type="scientific">Arundo donax</name>
    <name type="common">Giant reed</name>
    <name type="synonym">Donax arundinaceus</name>
    <dbReference type="NCBI Taxonomy" id="35708"/>
    <lineage>
        <taxon>Eukaryota</taxon>
        <taxon>Viridiplantae</taxon>
        <taxon>Streptophyta</taxon>
        <taxon>Embryophyta</taxon>
        <taxon>Tracheophyta</taxon>
        <taxon>Spermatophyta</taxon>
        <taxon>Magnoliopsida</taxon>
        <taxon>Liliopsida</taxon>
        <taxon>Poales</taxon>
        <taxon>Poaceae</taxon>
        <taxon>PACMAD clade</taxon>
        <taxon>Arundinoideae</taxon>
        <taxon>Arundineae</taxon>
        <taxon>Arundo</taxon>
    </lineage>
</organism>
<sequence length="26" mass="3110">MSSHLKELPWIVIRSKLCWIGRSQLQ</sequence>
<name>A0A0A8YKS9_ARUDO</name>
<reference evidence="1" key="1">
    <citation type="submission" date="2014-09" db="EMBL/GenBank/DDBJ databases">
        <authorList>
            <person name="Magalhaes I.L.F."/>
            <person name="Oliveira U."/>
            <person name="Santos F.R."/>
            <person name="Vidigal T.H.D.A."/>
            <person name="Brescovit A.D."/>
            <person name="Santos A.J."/>
        </authorList>
    </citation>
    <scope>NUCLEOTIDE SEQUENCE</scope>
    <source>
        <tissue evidence="1">Shoot tissue taken approximately 20 cm above the soil surface</tissue>
    </source>
</reference>
<dbReference type="AlphaFoldDB" id="A0A0A8YKS9"/>
<protein>
    <submittedName>
        <fullName evidence="1">Uncharacterized protein</fullName>
    </submittedName>
</protein>
<evidence type="ECO:0000313" key="1">
    <source>
        <dbReference type="EMBL" id="JAD26926.1"/>
    </source>
</evidence>
<reference evidence="1" key="2">
    <citation type="journal article" date="2015" name="Data Brief">
        <title>Shoot transcriptome of the giant reed, Arundo donax.</title>
        <authorList>
            <person name="Barrero R.A."/>
            <person name="Guerrero F.D."/>
            <person name="Moolhuijzen P."/>
            <person name="Goolsby J.A."/>
            <person name="Tidwell J."/>
            <person name="Bellgard S.E."/>
            <person name="Bellgard M.I."/>
        </authorList>
    </citation>
    <scope>NUCLEOTIDE SEQUENCE</scope>
    <source>
        <tissue evidence="1">Shoot tissue taken approximately 20 cm above the soil surface</tissue>
    </source>
</reference>